<dbReference type="GO" id="GO:0051082">
    <property type="term" value="F:unfolded protein binding"/>
    <property type="evidence" value="ECO:0007669"/>
    <property type="project" value="InterPro"/>
</dbReference>
<dbReference type="GO" id="GO:0051131">
    <property type="term" value="P:chaperone-mediated protein complex assembly"/>
    <property type="evidence" value="ECO:0007669"/>
    <property type="project" value="InterPro"/>
</dbReference>
<dbReference type="PANTHER" id="PTHR43680:SF2">
    <property type="entry name" value="NITRATE REDUCTASE MOLYBDENUM COFACTOR ASSEMBLY CHAPERONE NARJ"/>
    <property type="match status" value="1"/>
</dbReference>
<keyword evidence="1" id="KW-0534">Nitrate assimilation</keyword>
<dbReference type="AlphaFoldDB" id="S5STX3"/>
<dbReference type="STRING" id="1224163.B841_05655"/>
<organism evidence="2 3">
    <name type="scientific">Corynebacterium maris DSM 45190</name>
    <dbReference type="NCBI Taxonomy" id="1224163"/>
    <lineage>
        <taxon>Bacteria</taxon>
        <taxon>Bacillati</taxon>
        <taxon>Actinomycetota</taxon>
        <taxon>Actinomycetes</taxon>
        <taxon>Mycobacteriales</taxon>
        <taxon>Corynebacteriaceae</taxon>
        <taxon>Corynebacterium</taxon>
    </lineage>
</organism>
<dbReference type="NCBIfam" id="TIGR00684">
    <property type="entry name" value="narJ"/>
    <property type="match status" value="1"/>
</dbReference>
<dbReference type="GO" id="GO:0042128">
    <property type="term" value="P:nitrate assimilation"/>
    <property type="evidence" value="ECO:0007669"/>
    <property type="project" value="UniProtKB-KW"/>
</dbReference>
<dbReference type="Gene3D" id="1.10.3480.10">
    <property type="entry name" value="TorD-like"/>
    <property type="match status" value="1"/>
</dbReference>
<dbReference type="Proteomes" id="UP000015388">
    <property type="component" value="Chromosome"/>
</dbReference>
<evidence type="ECO:0008006" key="4">
    <source>
        <dbReference type="Google" id="ProtNLM"/>
    </source>
</evidence>
<proteinExistence type="predicted"/>
<dbReference type="RefSeq" id="WP_020934537.1">
    <property type="nucleotide sequence ID" value="NC_021915.1"/>
</dbReference>
<dbReference type="InterPro" id="IPR020945">
    <property type="entry name" value="DMSO/NO3_reduct_chaperone"/>
</dbReference>
<dbReference type="InterPro" id="IPR036411">
    <property type="entry name" value="TorD-like_sf"/>
</dbReference>
<protein>
    <recommendedName>
        <fullName evidence="4">Respiratory nitrate reductase delta chain</fullName>
    </recommendedName>
</protein>
<dbReference type="OrthoDB" id="4307003at2"/>
<dbReference type="PANTHER" id="PTHR43680">
    <property type="entry name" value="NITRATE REDUCTASE MOLYBDENUM COFACTOR ASSEMBLY CHAPERONE"/>
    <property type="match status" value="1"/>
</dbReference>
<dbReference type="GO" id="GO:0016530">
    <property type="term" value="F:metallochaperone activity"/>
    <property type="evidence" value="ECO:0007669"/>
    <property type="project" value="TreeGrafter"/>
</dbReference>
<dbReference type="PATRIC" id="fig|1224163.3.peg.1134"/>
<dbReference type="eggNOG" id="COG2180">
    <property type="taxonomic scope" value="Bacteria"/>
</dbReference>
<keyword evidence="3" id="KW-1185">Reference proteome</keyword>
<accession>S5STX3</accession>
<dbReference type="SUPFAM" id="SSF89155">
    <property type="entry name" value="TorD-like"/>
    <property type="match status" value="1"/>
</dbReference>
<dbReference type="EMBL" id="CP003924">
    <property type="protein sequence ID" value="AGS34604.1"/>
    <property type="molecule type" value="Genomic_DNA"/>
</dbReference>
<dbReference type="InterPro" id="IPR003765">
    <property type="entry name" value="NO3_reductase_chaperone_NarJ"/>
</dbReference>
<evidence type="ECO:0000313" key="2">
    <source>
        <dbReference type="EMBL" id="AGS34604.1"/>
    </source>
</evidence>
<name>S5STX3_9CORY</name>
<evidence type="ECO:0000313" key="3">
    <source>
        <dbReference type="Proteomes" id="UP000015388"/>
    </source>
</evidence>
<dbReference type="Pfam" id="PF02613">
    <property type="entry name" value="Nitrate_red_del"/>
    <property type="match status" value="1"/>
</dbReference>
<sequence length="235" mass="25516">MNPTPVRTPAGLVPAEFVQPVAVTEEQRRTLSMAASLLLAYPEEDGVFLDKLDAVETQLDQLPEEIAGEFRSFLAAARQFGERAMAEHYVSTFDQRRRCSLFLSYYSVGDTRQRGAAILAFRQGLAQLGLEELTDELPDHLCVVLEAVARTEGDAHAAAVEFIAAHRDGVEVLRSALASTGSPYVSLIVAVCMGLPRVDEDTANSYIDLIRSGPPAEMVGINAQLPFPSAQPDLI</sequence>
<dbReference type="KEGG" id="cmd:B841_05655"/>
<evidence type="ECO:0000256" key="1">
    <source>
        <dbReference type="ARBA" id="ARBA00023063"/>
    </source>
</evidence>
<reference evidence="2 3" key="1">
    <citation type="submission" date="2012-11" db="EMBL/GenBank/DDBJ databases">
        <title>The complete genome sequence of Corynebacterium maris Coryn-1 (=DSM 45190).</title>
        <authorList>
            <person name="Schaffert L."/>
            <person name="Albersmeier A."/>
            <person name="Kalinowski J."/>
            <person name="Ruckert C."/>
        </authorList>
    </citation>
    <scope>NUCLEOTIDE SEQUENCE [LARGE SCALE GENOMIC DNA]</scope>
    <source>
        <strain evidence="3">Coryn-1</strain>
    </source>
</reference>
<dbReference type="HOGENOM" id="CLU_084469_1_0_11"/>
<gene>
    <name evidence="2" type="ORF">B841_05655</name>
</gene>